<evidence type="ECO:0000256" key="9">
    <source>
        <dbReference type="ARBA" id="ARBA00023204"/>
    </source>
</evidence>
<evidence type="ECO:0000259" key="18">
    <source>
        <dbReference type="PROSITE" id="PS51217"/>
    </source>
</evidence>
<dbReference type="RefSeq" id="WP_099275347.1">
    <property type="nucleotide sequence ID" value="NZ_KZ304954.1"/>
</dbReference>
<dbReference type="Proteomes" id="UP000221860">
    <property type="component" value="Unassembled WGS sequence"/>
</dbReference>
<dbReference type="PROSITE" id="PS51198">
    <property type="entry name" value="UVRD_HELICASE_ATP_BIND"/>
    <property type="match status" value="1"/>
</dbReference>
<evidence type="ECO:0000256" key="2">
    <source>
        <dbReference type="ARBA" id="ARBA00022741"/>
    </source>
</evidence>
<feature type="binding site" evidence="15">
    <location>
        <begin position="24"/>
        <end position="31"/>
    </location>
    <ligand>
        <name>ATP</name>
        <dbReference type="ChEBI" id="CHEBI:30616"/>
    </ligand>
</feature>
<feature type="region of interest" description="Disordered" evidence="16">
    <location>
        <begin position="510"/>
        <end position="537"/>
    </location>
</feature>
<comment type="catalytic activity">
    <reaction evidence="14">
        <text>ATP + H2O = ADP + phosphate + H(+)</text>
        <dbReference type="Rhea" id="RHEA:13065"/>
        <dbReference type="ChEBI" id="CHEBI:15377"/>
        <dbReference type="ChEBI" id="CHEBI:15378"/>
        <dbReference type="ChEBI" id="CHEBI:30616"/>
        <dbReference type="ChEBI" id="CHEBI:43474"/>
        <dbReference type="ChEBI" id="CHEBI:456216"/>
        <dbReference type="EC" id="5.6.2.4"/>
    </reaction>
</comment>
<evidence type="ECO:0000256" key="7">
    <source>
        <dbReference type="ARBA" id="ARBA00022840"/>
    </source>
</evidence>
<evidence type="ECO:0000256" key="15">
    <source>
        <dbReference type="PROSITE-ProRule" id="PRU00560"/>
    </source>
</evidence>
<dbReference type="Pfam" id="PF00580">
    <property type="entry name" value="UvrD-helicase"/>
    <property type="match status" value="1"/>
</dbReference>
<dbReference type="InterPro" id="IPR011604">
    <property type="entry name" value="PDDEXK-like_dom_sf"/>
</dbReference>
<dbReference type="SUPFAM" id="SSF52980">
    <property type="entry name" value="Restriction endonuclease-like"/>
    <property type="match status" value="1"/>
</dbReference>
<evidence type="ECO:0000256" key="16">
    <source>
        <dbReference type="SAM" id="MobiDB-lite"/>
    </source>
</evidence>
<comment type="catalytic activity">
    <reaction evidence="11">
        <text>Couples ATP hydrolysis with the unwinding of duplex DNA by translocating in the 3'-5' direction.</text>
        <dbReference type="EC" id="5.6.2.4"/>
    </reaction>
</comment>
<dbReference type="InterPro" id="IPR011335">
    <property type="entry name" value="Restrct_endonuc-II-like"/>
</dbReference>
<dbReference type="PANTHER" id="PTHR11070:SF2">
    <property type="entry name" value="ATP-DEPENDENT DNA HELICASE SRS2"/>
    <property type="match status" value="1"/>
</dbReference>
<dbReference type="NCBIfam" id="TIGR02784">
    <property type="entry name" value="addA_alphas"/>
    <property type="match status" value="1"/>
</dbReference>
<dbReference type="EMBL" id="NQWH01000007">
    <property type="protein sequence ID" value="PHP28298.1"/>
    <property type="molecule type" value="Genomic_DNA"/>
</dbReference>
<keyword evidence="3" id="KW-0227">DNA damage</keyword>
<evidence type="ECO:0000256" key="13">
    <source>
        <dbReference type="ARBA" id="ARBA00034923"/>
    </source>
</evidence>
<dbReference type="Pfam" id="PF12705">
    <property type="entry name" value="PDDEXK_1"/>
    <property type="match status" value="1"/>
</dbReference>
<dbReference type="GO" id="GO:0005829">
    <property type="term" value="C:cytosol"/>
    <property type="evidence" value="ECO:0007669"/>
    <property type="project" value="TreeGrafter"/>
</dbReference>
<keyword evidence="4 15" id="KW-0378">Hydrolase</keyword>
<evidence type="ECO:0000256" key="14">
    <source>
        <dbReference type="ARBA" id="ARBA00048988"/>
    </source>
</evidence>
<evidence type="ECO:0000256" key="8">
    <source>
        <dbReference type="ARBA" id="ARBA00023125"/>
    </source>
</evidence>
<reference evidence="19 20" key="1">
    <citation type="submission" date="2017-08" db="EMBL/GenBank/DDBJ databases">
        <title>Draft Genome Sequence of Loktanella cinnabarina Strain XM1, Isolated from Coastal Surface Water.</title>
        <authorList>
            <person name="Ma R."/>
            <person name="Wang J."/>
            <person name="Wang Q."/>
            <person name="Ma Z."/>
            <person name="Li J."/>
            <person name="Chen L."/>
        </authorList>
    </citation>
    <scope>NUCLEOTIDE SEQUENCE [LARGE SCALE GENOMIC DNA]</scope>
    <source>
        <strain evidence="19 20">XM1</strain>
    </source>
</reference>
<keyword evidence="8" id="KW-0238">DNA-binding</keyword>
<evidence type="ECO:0000259" key="17">
    <source>
        <dbReference type="PROSITE" id="PS51198"/>
    </source>
</evidence>
<keyword evidence="2 15" id="KW-0547">Nucleotide-binding</keyword>
<feature type="region of interest" description="Disordered" evidence="16">
    <location>
        <begin position="1"/>
        <end position="22"/>
    </location>
</feature>
<keyword evidence="5 15" id="KW-0347">Helicase</keyword>
<evidence type="ECO:0000313" key="19">
    <source>
        <dbReference type="EMBL" id="PHP28298.1"/>
    </source>
</evidence>
<dbReference type="EC" id="5.6.2.4" evidence="12"/>
<name>A0A2G1MHU3_9RHOB</name>
<gene>
    <name evidence="19" type="primary">addA</name>
    <name evidence="19" type="ORF">CJ301_06070</name>
</gene>
<feature type="compositionally biased region" description="Basic and acidic residues" evidence="16">
    <location>
        <begin position="1"/>
        <end position="12"/>
    </location>
</feature>
<evidence type="ECO:0000256" key="5">
    <source>
        <dbReference type="ARBA" id="ARBA00022806"/>
    </source>
</evidence>
<keyword evidence="7 15" id="KW-0067">ATP-binding</keyword>
<feature type="domain" description="UvrD-like helicase C-terminal" evidence="18">
    <location>
        <begin position="502"/>
        <end position="779"/>
    </location>
</feature>
<sequence length="1124" mass="123154">MIRDDATERQVRAADPASSTWLSANAGSGKTRVLTDRVARLLLDGTDPQNILCLTYTKAAASEMQNRLFRRLGEWAMMEDGALREALERLGTPQAITLRSARTLFARAIETPGGLRIQTIHSFCAGLLRRFPLEAGVSPQFTEMEDRTAQLLRAEVVDAMASGPERGLVDALALQASEGDFDKLLMDITARRETFLTAPDDAALARYFDLPAGLTLERFYDVCLEPDDFDTLEALRLLLRKGGVTDQKAAARLDAVDLKAAPDAALLDLLESLMLFGASAAAPFGAKIGKFPTRKLRESDPALIERLDDLMARIEEGRGTRLALNALDKTRRLDAFARAFVPAYERQKLLRGMLDFDDLIGKARRLLTDPAVAQWVLFRLDGGIDHILVDEAQDTSPAQWAVIERLAQEFAAGEGAQPERRRTIFVVGDKKQSIYSFQGADPEGFDRMQEHFRARLEAAGAGLNRLDLEHSFRSSEAILRAVDATFVGPHREGLGGEVPHRAFKSEMPGRVDLWPPVEKPEAETEEPDWTDPVDRPGETDPAVVLARRIADEIVRMKAHETIPVERGHSGVYDRRPVSEGDVLILVQRRSALFSEIIRACKAAGLNVAGADRLRIGGELAVKDIAAVLRFLALPEDDLSLACALRSPLLGWSEADLYRLAHGRPGHLWPRLREARERYPETLALLDDMRRQADYLRPYDLINRLLLRHDGRRRLLARLGPEAEDGIDALLSQALSYEQAQVPGLTGFLEWLETDDLEIKRQAESAGDRLRVMSVHGAKGLEAPIVILPDAAKRRVDLRDRLYDAGAAQLWAGPAAEMPEPMRALREGLIEAQERERRRLLYVAMTRAESWLILCAPGDVGEAGESWHATVAEGLERIGAAPAPMPGGEGLRYAHLDWACGDLLAPRAAAAALPAPPAYPPVVLPEAQAATLSPSDLGGAKVMPGDAGEETDGETARARGTLMHLLLEHLPALPEDSRAAQGRRLLANAEEAEGLDETESLLTDALGLLAAPGLEAVFAPGTLAEAGITAALPELGGLRLHGAIDRLLIEADRVTAIDFKTNRVAPERPEDTPEGILRQMGAYAAMLEQLWPGRRVEVMVLWTARAALMPLPRDLVMAALRRAAH</sequence>
<accession>A0A2G1MHU3</accession>
<dbReference type="Gene3D" id="3.40.50.300">
    <property type="entry name" value="P-loop containing nucleotide triphosphate hydrolases"/>
    <property type="match status" value="4"/>
</dbReference>
<dbReference type="PANTHER" id="PTHR11070">
    <property type="entry name" value="UVRD / RECB / PCRA DNA HELICASE FAMILY MEMBER"/>
    <property type="match status" value="1"/>
</dbReference>
<evidence type="ECO:0000256" key="12">
    <source>
        <dbReference type="ARBA" id="ARBA00034808"/>
    </source>
</evidence>
<keyword evidence="9" id="KW-0234">DNA repair</keyword>
<feature type="domain" description="UvrD-like helicase ATP-binding" evidence="17">
    <location>
        <begin position="3"/>
        <end position="475"/>
    </location>
</feature>
<dbReference type="Gene3D" id="1.10.486.10">
    <property type="entry name" value="PCRA, domain 4"/>
    <property type="match status" value="1"/>
</dbReference>
<dbReference type="SUPFAM" id="SSF52540">
    <property type="entry name" value="P-loop containing nucleoside triphosphate hydrolases"/>
    <property type="match status" value="1"/>
</dbReference>
<evidence type="ECO:0000256" key="1">
    <source>
        <dbReference type="ARBA" id="ARBA00022722"/>
    </source>
</evidence>
<keyword evidence="1" id="KW-0540">Nuclease</keyword>
<dbReference type="GO" id="GO:0005524">
    <property type="term" value="F:ATP binding"/>
    <property type="evidence" value="ECO:0007669"/>
    <property type="project" value="UniProtKB-UniRule"/>
</dbReference>
<dbReference type="InterPro" id="IPR000212">
    <property type="entry name" value="DNA_helicase_UvrD/REP"/>
</dbReference>
<keyword evidence="10" id="KW-0413">Isomerase</keyword>
<dbReference type="GO" id="GO:0004527">
    <property type="term" value="F:exonuclease activity"/>
    <property type="evidence" value="ECO:0007669"/>
    <property type="project" value="UniProtKB-KW"/>
</dbReference>
<protein>
    <recommendedName>
        <fullName evidence="12">DNA 3'-5' helicase</fullName>
        <ecNumber evidence="12">5.6.2.4</ecNumber>
    </recommendedName>
    <alternativeName>
        <fullName evidence="13">DNA 3'-5' helicase II</fullName>
    </alternativeName>
</protein>
<evidence type="ECO:0000256" key="11">
    <source>
        <dbReference type="ARBA" id="ARBA00034617"/>
    </source>
</evidence>
<dbReference type="PROSITE" id="PS51217">
    <property type="entry name" value="UVRD_HELICASE_CTER"/>
    <property type="match status" value="1"/>
</dbReference>
<dbReference type="GO" id="GO:0000725">
    <property type="term" value="P:recombinational repair"/>
    <property type="evidence" value="ECO:0007669"/>
    <property type="project" value="TreeGrafter"/>
</dbReference>
<dbReference type="OrthoDB" id="9810135at2"/>
<evidence type="ECO:0000256" key="6">
    <source>
        <dbReference type="ARBA" id="ARBA00022839"/>
    </source>
</evidence>
<dbReference type="GO" id="GO:0003677">
    <property type="term" value="F:DNA binding"/>
    <property type="evidence" value="ECO:0007669"/>
    <property type="project" value="UniProtKB-KW"/>
</dbReference>
<keyword evidence="6" id="KW-0269">Exonuclease</keyword>
<dbReference type="GO" id="GO:0043138">
    <property type="term" value="F:3'-5' DNA helicase activity"/>
    <property type="evidence" value="ECO:0007669"/>
    <property type="project" value="UniProtKB-EC"/>
</dbReference>
<evidence type="ECO:0000256" key="3">
    <source>
        <dbReference type="ARBA" id="ARBA00022763"/>
    </source>
</evidence>
<evidence type="ECO:0000313" key="20">
    <source>
        <dbReference type="Proteomes" id="UP000221860"/>
    </source>
</evidence>
<organism evidence="19 20">
    <name type="scientific">Limimaricola cinnabarinus</name>
    <dbReference type="NCBI Taxonomy" id="1125964"/>
    <lineage>
        <taxon>Bacteria</taxon>
        <taxon>Pseudomonadati</taxon>
        <taxon>Pseudomonadota</taxon>
        <taxon>Alphaproteobacteria</taxon>
        <taxon>Rhodobacterales</taxon>
        <taxon>Paracoccaceae</taxon>
        <taxon>Limimaricola</taxon>
    </lineage>
</organism>
<dbReference type="InterPro" id="IPR014151">
    <property type="entry name" value="DNA_helicase_AddA"/>
</dbReference>
<dbReference type="Pfam" id="PF13361">
    <property type="entry name" value="UvrD_C"/>
    <property type="match status" value="1"/>
</dbReference>
<dbReference type="GO" id="GO:0033202">
    <property type="term" value="C:DNA helicase complex"/>
    <property type="evidence" value="ECO:0007669"/>
    <property type="project" value="TreeGrafter"/>
</dbReference>
<dbReference type="InterPro" id="IPR014017">
    <property type="entry name" value="DNA_helicase_UvrD-like_C"/>
</dbReference>
<evidence type="ECO:0000256" key="4">
    <source>
        <dbReference type="ARBA" id="ARBA00022801"/>
    </source>
</evidence>
<dbReference type="Gene3D" id="3.90.320.10">
    <property type="match status" value="1"/>
</dbReference>
<keyword evidence="20" id="KW-1185">Reference proteome</keyword>
<evidence type="ECO:0000256" key="10">
    <source>
        <dbReference type="ARBA" id="ARBA00023235"/>
    </source>
</evidence>
<dbReference type="AlphaFoldDB" id="A0A2G1MHU3"/>
<proteinExistence type="predicted"/>
<dbReference type="InterPro" id="IPR014016">
    <property type="entry name" value="UvrD-like_ATP-bd"/>
</dbReference>
<comment type="caution">
    <text evidence="19">The sequence shown here is derived from an EMBL/GenBank/DDBJ whole genome shotgun (WGS) entry which is preliminary data.</text>
</comment>
<dbReference type="InterPro" id="IPR038726">
    <property type="entry name" value="PDDEXK_AddAB-type"/>
</dbReference>
<dbReference type="InterPro" id="IPR027417">
    <property type="entry name" value="P-loop_NTPase"/>
</dbReference>